<comment type="caution">
    <text evidence="2">The sequence shown here is derived from an EMBL/GenBank/DDBJ whole genome shotgun (WGS) entry which is preliminary data.</text>
</comment>
<accession>A0A9X4ADY1</accession>
<evidence type="ECO:0000313" key="2">
    <source>
        <dbReference type="EMBL" id="MDC3415839.1"/>
    </source>
</evidence>
<evidence type="ECO:0000313" key="3">
    <source>
        <dbReference type="Proteomes" id="UP001145069"/>
    </source>
</evidence>
<dbReference type="RefSeq" id="WP_272444815.1">
    <property type="nucleotide sequence ID" value="NZ_JAMQKC010000002.1"/>
</dbReference>
<dbReference type="GO" id="GO:0016853">
    <property type="term" value="F:isomerase activity"/>
    <property type="evidence" value="ECO:0007669"/>
    <property type="project" value="UniProtKB-KW"/>
</dbReference>
<dbReference type="InterPro" id="IPR013022">
    <property type="entry name" value="Xyl_isomerase-like_TIM-brl"/>
</dbReference>
<dbReference type="SUPFAM" id="SSF51658">
    <property type="entry name" value="Xylose isomerase-like"/>
    <property type="match status" value="1"/>
</dbReference>
<dbReference type="PANTHER" id="PTHR12110">
    <property type="entry name" value="HYDROXYPYRUVATE ISOMERASE"/>
    <property type="match status" value="1"/>
</dbReference>
<dbReference type="Pfam" id="PF01261">
    <property type="entry name" value="AP_endonuc_2"/>
    <property type="match status" value="1"/>
</dbReference>
<feature type="domain" description="Xylose isomerase-like TIM barrel" evidence="1">
    <location>
        <begin position="25"/>
        <end position="230"/>
    </location>
</feature>
<reference evidence="2" key="1">
    <citation type="submission" date="2022-06" db="EMBL/GenBank/DDBJ databases">
        <title>Aquibacillus sp. a new bacterium isolated from soil saline samples.</title>
        <authorList>
            <person name="Galisteo C."/>
            <person name="De La Haba R."/>
            <person name="Sanchez-Porro C."/>
            <person name="Ventosa A."/>
        </authorList>
    </citation>
    <scope>NUCLEOTIDE SEQUENCE</scope>
    <source>
        <strain evidence="2">3ASR75-54</strain>
    </source>
</reference>
<dbReference type="Proteomes" id="UP001145069">
    <property type="component" value="Unassembled WGS sequence"/>
</dbReference>
<name>A0A9X4ADY1_9BACI</name>
<keyword evidence="2" id="KW-0413">Isomerase</keyword>
<evidence type="ECO:0000259" key="1">
    <source>
        <dbReference type="Pfam" id="PF01261"/>
    </source>
</evidence>
<dbReference type="InterPro" id="IPR050312">
    <property type="entry name" value="IolE/XylAMocC-like"/>
</dbReference>
<dbReference type="AlphaFoldDB" id="A0A9X4ADY1"/>
<dbReference type="Gene3D" id="3.20.20.150">
    <property type="entry name" value="Divalent-metal-dependent TIM barrel enzymes"/>
    <property type="match status" value="1"/>
</dbReference>
<dbReference type="PANTHER" id="PTHR12110:SF41">
    <property type="entry name" value="INOSOSE DEHYDRATASE"/>
    <property type="match status" value="1"/>
</dbReference>
<proteinExistence type="predicted"/>
<dbReference type="EMBL" id="JAMQKC010000002">
    <property type="protein sequence ID" value="MDC3415839.1"/>
    <property type="molecule type" value="Genomic_DNA"/>
</dbReference>
<organism evidence="2 3">
    <name type="scientific">Aquibacillus salsiterrae</name>
    <dbReference type="NCBI Taxonomy" id="2950439"/>
    <lineage>
        <taxon>Bacteria</taxon>
        <taxon>Bacillati</taxon>
        <taxon>Bacillota</taxon>
        <taxon>Bacilli</taxon>
        <taxon>Bacillales</taxon>
        <taxon>Bacillaceae</taxon>
        <taxon>Aquibacillus</taxon>
    </lineage>
</organism>
<gene>
    <name evidence="2" type="ORF">NC799_02815</name>
</gene>
<sequence>MENRPVAVQMFTLRNESEKNFVGTLAKVAEIGYDGVEFAGYGGLTAVELRQALDDLGLKPAASHVPLTMLEENLAEVITYQQTLGNKHLVCPFLLPDRRSQEDYRQLISTLNEVGQKCREEGITFSYHNHDFELVTLENGKKPLEWLLEETNPEWVQTELDVYWLTKAGEDPVNWIKRYRNRTPLIHLKDMTTDEEQFFAELGTGGVNLDGVITEAAKSNVEWWVVEQDQSRRTPLESITISYQYLAAHQNILKK</sequence>
<protein>
    <submittedName>
        <fullName evidence="2">Sugar phosphate isomerase/epimerase</fullName>
    </submittedName>
</protein>
<keyword evidence="3" id="KW-1185">Reference proteome</keyword>
<dbReference type="InterPro" id="IPR036237">
    <property type="entry name" value="Xyl_isomerase-like_sf"/>
</dbReference>